<dbReference type="InterPro" id="IPR007452">
    <property type="entry name" value="TamB_C"/>
</dbReference>
<comment type="subcellular location">
    <subcellularLocation>
        <location evidence="1">Membrane</location>
        <topology evidence="1">Single-pass membrane protein</topology>
    </subcellularLocation>
</comment>
<evidence type="ECO:0000256" key="4">
    <source>
        <dbReference type="ARBA" id="ARBA00023136"/>
    </source>
</evidence>
<accession>A0ABP6VCE4</accession>
<dbReference type="RefSeq" id="WP_344955314.1">
    <property type="nucleotide sequence ID" value="NZ_BAABCX010000001.1"/>
</dbReference>
<keyword evidence="3" id="KW-1133">Transmembrane helix</keyword>
<evidence type="ECO:0000313" key="7">
    <source>
        <dbReference type="Proteomes" id="UP001500795"/>
    </source>
</evidence>
<evidence type="ECO:0000256" key="1">
    <source>
        <dbReference type="ARBA" id="ARBA00004167"/>
    </source>
</evidence>
<keyword evidence="4" id="KW-0472">Membrane</keyword>
<evidence type="ECO:0000256" key="3">
    <source>
        <dbReference type="ARBA" id="ARBA00022989"/>
    </source>
</evidence>
<dbReference type="Proteomes" id="UP001500795">
    <property type="component" value="Unassembled WGS sequence"/>
</dbReference>
<feature type="domain" description="Translocation and assembly module TamB C-terminal" evidence="5">
    <location>
        <begin position="894"/>
        <end position="1230"/>
    </location>
</feature>
<evidence type="ECO:0000259" key="5">
    <source>
        <dbReference type="Pfam" id="PF04357"/>
    </source>
</evidence>
<name>A0ABP6VCE4_9GAMM</name>
<dbReference type="Pfam" id="PF04357">
    <property type="entry name" value="TamB"/>
    <property type="match status" value="1"/>
</dbReference>
<keyword evidence="2" id="KW-0812">Transmembrane</keyword>
<sequence>MIWFKRVSLSLLALVVLLLLLVAGLLFTHTGNQWLWQLTQRQLPGLSGELVSGQLGYGWQFSRLAYENDSLAMKAEAVTVDWELKQVLDGRFWLKRLDAADIEVSIKALPAGKDADEPGEPLGEIAPPLLVELDEIRADRVKISLPGQTIAWQSLLVSARWDDTGMRVTGPQMSGLMITLIATDVGGAGPAATTTAPGQPLVLPEIRLPFPLKVEQLRLLDSQLVQDGQVQALSRLEVNVQGQQSELSIGQFEVEHELARFSLTGEATLSGDYPLALQLDAELHEPLLDGQLAGQRLALTLSQSLARLKARLTLREGIEADAELSASPLQPELPFDLTLDFERLGWPLNQPEWRLEQGKLTLKGDLDGYRLGLHSRAQGPDLPEFAVALTGQGDFSQLSLAPLKLTLPEGELALEGRLGWARGIGWDGVVNLNEVDPSVFVAELPGRLNGAISSRFSLAEGHWQLRVEPDVSGRLRDYPLRLQGRIALDDSLQGEVERLQLNNGDNVLRVNGRIDSQWRLDGELNAPELAVYAPGLYGSLAGKIAVRGERDAPRVSLDIKSPQAGFNGSSATDLALSSELSLGKLVGGSLSLRVDQLRSGELRWQDLRLQADGDQRAHRLSLEIQGKPLAGELALTGSLDEAGWRGKLIQASLDTPLDRWQLEPSVELSWIQAKAQLRASAHCWRSGEASLCVDALQASADQGRGGFSFNRFDIARLQAFFPEDFSWQAVLEGRAEFAWQGKRPRLNADIRATPGTFISGGTRVAYQSLTFKANTEDNRLASELDFRSGTLGNLRVNANVSELNGRRGLSGNLAIDSLSLGWLAPLLPEVLRLQGTLAGQGRLDGTLNKPLLFGTISLTGGEVDTRSDMVTVRDFSTRMDIRGNNALVEGAMRVGNGPLRINGELDWASLPVTGEIRLQGNELAVGYPGMGRVKVSPDMQITLGEQAKIRGEILIPWARIEVKSLPQGAVGLSKDVVVVQRDGVVLETGPRLPVDIRLQVRLVEDVRLEAYGLKTRLEGRLRLVQRPGQSMRANGEIRLINGNFRAYGQNLLIREGSILFSGPIGQPDLSVEAIRNPSAMSDSSVVAGVRVSGNAAQPELQVFTEPAMPQVEQLSYLLRGRGLGSGETDSNSIVQSMLIGAGVSQVGGVVTGVAESLGLQDVVLDTEGSGDSTGVSLSAYVLPGLQIGYGVGVFSAIGEVRLRYELLPRLYLQAASGLNQAIDLFYKFEF</sequence>
<evidence type="ECO:0000256" key="2">
    <source>
        <dbReference type="ARBA" id="ARBA00022692"/>
    </source>
</evidence>
<organism evidence="6 7">
    <name type="scientific">Zobellella aerophila</name>
    <dbReference type="NCBI Taxonomy" id="870480"/>
    <lineage>
        <taxon>Bacteria</taxon>
        <taxon>Pseudomonadati</taxon>
        <taxon>Pseudomonadota</taxon>
        <taxon>Gammaproteobacteria</taxon>
        <taxon>Aeromonadales</taxon>
        <taxon>Aeromonadaceae</taxon>
        <taxon>Zobellella</taxon>
    </lineage>
</organism>
<reference evidence="7" key="1">
    <citation type="journal article" date="2019" name="Int. J. Syst. Evol. Microbiol.">
        <title>The Global Catalogue of Microorganisms (GCM) 10K type strain sequencing project: providing services to taxonomists for standard genome sequencing and annotation.</title>
        <authorList>
            <consortium name="The Broad Institute Genomics Platform"/>
            <consortium name="The Broad Institute Genome Sequencing Center for Infectious Disease"/>
            <person name="Wu L."/>
            <person name="Ma J."/>
        </authorList>
    </citation>
    <scope>NUCLEOTIDE SEQUENCE [LARGE SCALE GENOMIC DNA]</scope>
    <source>
        <strain evidence="7">JCM 17110</strain>
    </source>
</reference>
<dbReference type="EMBL" id="BAABCX010000001">
    <property type="protein sequence ID" value="GAA3532475.1"/>
    <property type="molecule type" value="Genomic_DNA"/>
</dbReference>
<protein>
    <submittedName>
        <fullName evidence="6">Translocation/assembly module TamB domain-containing protein</fullName>
    </submittedName>
</protein>
<dbReference type="PANTHER" id="PTHR36985:SF1">
    <property type="entry name" value="TRANSLOCATION AND ASSEMBLY MODULE SUBUNIT TAMB"/>
    <property type="match status" value="1"/>
</dbReference>
<comment type="caution">
    <text evidence="6">The sequence shown here is derived from an EMBL/GenBank/DDBJ whole genome shotgun (WGS) entry which is preliminary data.</text>
</comment>
<dbReference type="PANTHER" id="PTHR36985">
    <property type="entry name" value="TRANSLOCATION AND ASSEMBLY MODULE SUBUNIT TAMB"/>
    <property type="match status" value="1"/>
</dbReference>
<proteinExistence type="predicted"/>
<gene>
    <name evidence="6" type="ORF">GCM10022394_09740</name>
</gene>
<keyword evidence="7" id="KW-1185">Reference proteome</keyword>
<evidence type="ECO:0000313" key="6">
    <source>
        <dbReference type="EMBL" id="GAA3532475.1"/>
    </source>
</evidence>